<sequence length="69" mass="7652">MEMLQGTTTVGVFTRILGKPFVAFQHKLCLTVLSHQRSRFLIALVESGCPSHPVLLSGARGVHETRYDL</sequence>
<dbReference type="OrthoDB" id="10507100at2759"/>
<gene>
    <name evidence="1" type="ORF">T02_8678</name>
</gene>
<accession>A0A0V1KPL8</accession>
<protein>
    <submittedName>
        <fullName evidence="1">Uncharacterized protein</fullName>
    </submittedName>
</protein>
<keyword evidence="2" id="KW-1185">Reference proteome</keyword>
<evidence type="ECO:0000313" key="2">
    <source>
        <dbReference type="Proteomes" id="UP000054721"/>
    </source>
</evidence>
<evidence type="ECO:0000313" key="1">
    <source>
        <dbReference type="EMBL" id="KRZ49216.1"/>
    </source>
</evidence>
<dbReference type="AlphaFoldDB" id="A0A0V1KPL8"/>
<dbReference type="Proteomes" id="UP000054721">
    <property type="component" value="Unassembled WGS sequence"/>
</dbReference>
<name>A0A0V1KPL8_9BILA</name>
<dbReference type="EMBL" id="JYDW01000326">
    <property type="protein sequence ID" value="KRZ49216.1"/>
    <property type="molecule type" value="Genomic_DNA"/>
</dbReference>
<comment type="caution">
    <text evidence="1">The sequence shown here is derived from an EMBL/GenBank/DDBJ whole genome shotgun (WGS) entry which is preliminary data.</text>
</comment>
<proteinExistence type="predicted"/>
<reference evidence="1 2" key="1">
    <citation type="submission" date="2015-05" db="EMBL/GenBank/DDBJ databases">
        <title>Evolution of Trichinella species and genotypes.</title>
        <authorList>
            <person name="Korhonen P.K."/>
            <person name="Edoardo P."/>
            <person name="Giuseppe L.R."/>
            <person name="Gasser R.B."/>
        </authorList>
    </citation>
    <scope>NUCLEOTIDE SEQUENCE [LARGE SCALE GENOMIC DNA]</scope>
    <source>
        <strain evidence="1">ISS10</strain>
    </source>
</reference>
<organism evidence="1 2">
    <name type="scientific">Trichinella nativa</name>
    <dbReference type="NCBI Taxonomy" id="6335"/>
    <lineage>
        <taxon>Eukaryota</taxon>
        <taxon>Metazoa</taxon>
        <taxon>Ecdysozoa</taxon>
        <taxon>Nematoda</taxon>
        <taxon>Enoplea</taxon>
        <taxon>Dorylaimia</taxon>
        <taxon>Trichinellida</taxon>
        <taxon>Trichinellidae</taxon>
        <taxon>Trichinella</taxon>
    </lineage>
</organism>